<feature type="transmembrane region" description="Helical" evidence="4">
    <location>
        <begin position="1521"/>
        <end position="1546"/>
    </location>
</feature>
<evidence type="ECO:0000256" key="2">
    <source>
        <dbReference type="ARBA" id="ARBA00022771"/>
    </source>
</evidence>
<feature type="transmembrane region" description="Helical" evidence="4">
    <location>
        <begin position="1081"/>
        <end position="1102"/>
    </location>
</feature>
<feature type="transmembrane region" description="Helical" evidence="4">
    <location>
        <begin position="1653"/>
        <end position="1676"/>
    </location>
</feature>
<comment type="caution">
    <text evidence="6">The sequence shown here is derived from an EMBL/GenBank/DDBJ whole genome shotgun (WGS) entry which is preliminary data.</text>
</comment>
<dbReference type="Proteomes" id="UP000824890">
    <property type="component" value="Unassembled WGS sequence"/>
</dbReference>
<feature type="transmembrane region" description="Helical" evidence="4">
    <location>
        <begin position="1704"/>
        <end position="1723"/>
    </location>
</feature>
<keyword evidence="2" id="KW-0863">Zinc-finger</keyword>
<feature type="transmembrane region" description="Helical" evidence="4">
    <location>
        <begin position="634"/>
        <end position="654"/>
    </location>
</feature>
<feature type="transmembrane region" description="Helical" evidence="4">
    <location>
        <begin position="1191"/>
        <end position="1212"/>
    </location>
</feature>
<feature type="transmembrane region" description="Helical" evidence="4">
    <location>
        <begin position="772"/>
        <end position="795"/>
    </location>
</feature>
<dbReference type="Gene3D" id="3.30.40.10">
    <property type="entry name" value="Zinc/RING finger domain, C3HC4 (zinc finger)"/>
    <property type="match status" value="2"/>
</dbReference>
<feature type="transmembrane region" description="Helical" evidence="4">
    <location>
        <begin position="352"/>
        <end position="374"/>
    </location>
</feature>
<evidence type="ECO:0000313" key="7">
    <source>
        <dbReference type="Proteomes" id="UP000824890"/>
    </source>
</evidence>
<dbReference type="Pfam" id="PF23113">
    <property type="entry name" value="MARCHF6_C"/>
    <property type="match status" value="2"/>
</dbReference>
<evidence type="ECO:0000313" key="6">
    <source>
        <dbReference type="EMBL" id="KAH0881409.1"/>
    </source>
</evidence>
<evidence type="ECO:0000256" key="1">
    <source>
        <dbReference type="ARBA" id="ARBA00022723"/>
    </source>
</evidence>
<feature type="transmembrane region" description="Helical" evidence="4">
    <location>
        <begin position="285"/>
        <end position="305"/>
    </location>
</feature>
<dbReference type="PANTHER" id="PTHR13145">
    <property type="entry name" value="SSM4 PROTEIN"/>
    <property type="match status" value="1"/>
</dbReference>
<dbReference type="InterPro" id="IPR011016">
    <property type="entry name" value="Znf_RING-CH"/>
</dbReference>
<dbReference type="InterPro" id="IPR056521">
    <property type="entry name" value="MARCHF6-like_C"/>
</dbReference>
<protein>
    <recommendedName>
        <fullName evidence="5">RING-CH-type domain-containing protein</fullName>
    </recommendedName>
</protein>
<dbReference type="PROSITE" id="PS51292">
    <property type="entry name" value="ZF_RING_CH"/>
    <property type="match status" value="2"/>
</dbReference>
<feature type="transmembrane region" description="Helical" evidence="4">
    <location>
        <begin position="139"/>
        <end position="162"/>
    </location>
</feature>
<feature type="transmembrane region" description="Helical" evidence="4">
    <location>
        <begin position="807"/>
        <end position="832"/>
    </location>
</feature>
<feature type="transmembrane region" description="Helical" evidence="4">
    <location>
        <begin position="108"/>
        <end position="127"/>
    </location>
</feature>
<dbReference type="SUPFAM" id="SSF57850">
    <property type="entry name" value="RING/U-box"/>
    <property type="match status" value="2"/>
</dbReference>
<dbReference type="Pfam" id="PF12906">
    <property type="entry name" value="RINGv"/>
    <property type="match status" value="2"/>
</dbReference>
<accession>A0ABQ7ZMG3</accession>
<feature type="transmembrane region" description="Helical" evidence="4">
    <location>
        <begin position="985"/>
        <end position="1008"/>
    </location>
</feature>
<feature type="transmembrane region" description="Helical" evidence="4">
    <location>
        <begin position="675"/>
        <end position="697"/>
    </location>
</feature>
<keyword evidence="1" id="KW-0479">Metal-binding</keyword>
<dbReference type="InterPro" id="IPR013083">
    <property type="entry name" value="Znf_RING/FYVE/PHD"/>
</dbReference>
<feature type="transmembrane region" description="Helical" evidence="4">
    <location>
        <begin position="944"/>
        <end position="965"/>
    </location>
</feature>
<feature type="domain" description="RING-CH-type" evidence="5">
    <location>
        <begin position="15"/>
        <end position="77"/>
    </location>
</feature>
<feature type="transmembrane region" description="Helical" evidence="4">
    <location>
        <begin position="1232"/>
        <end position="1252"/>
    </location>
</feature>
<keyword evidence="4" id="KW-0812">Transmembrane</keyword>
<feature type="transmembrane region" description="Helical" evidence="4">
    <location>
        <begin position="258"/>
        <end position="278"/>
    </location>
</feature>
<feature type="transmembrane region" description="Helical" evidence="4">
    <location>
        <begin position="717"/>
        <end position="740"/>
    </location>
</feature>
<keyword evidence="4" id="KW-0472">Membrane</keyword>
<keyword evidence="3" id="KW-0862">Zinc</keyword>
<evidence type="ECO:0000256" key="3">
    <source>
        <dbReference type="ARBA" id="ARBA00022833"/>
    </source>
</evidence>
<evidence type="ECO:0000259" key="5">
    <source>
        <dbReference type="PROSITE" id="PS51292"/>
    </source>
</evidence>
<feature type="transmembrane region" description="Helical" evidence="4">
    <location>
        <begin position="1258"/>
        <end position="1274"/>
    </location>
</feature>
<keyword evidence="7" id="KW-1185">Reference proteome</keyword>
<feature type="transmembrane region" description="Helical" evidence="4">
    <location>
        <begin position="1610"/>
        <end position="1633"/>
    </location>
</feature>
<feature type="transmembrane region" description="Helical" evidence="4">
    <location>
        <begin position="386"/>
        <end position="408"/>
    </location>
</feature>
<dbReference type="SMART" id="SM00744">
    <property type="entry name" value="RINGv"/>
    <property type="match status" value="2"/>
</dbReference>
<gene>
    <name evidence="6" type="ORF">HID58_068803</name>
</gene>
<feature type="transmembrane region" description="Helical" evidence="4">
    <location>
        <begin position="1148"/>
        <end position="1167"/>
    </location>
</feature>
<evidence type="ECO:0000256" key="4">
    <source>
        <dbReference type="SAM" id="Phobius"/>
    </source>
</evidence>
<feature type="transmembrane region" description="Helical" evidence="4">
    <location>
        <begin position="1743"/>
        <end position="1761"/>
    </location>
</feature>
<sequence length="1792" mass="205298">MDVSPPEVDESFSAEDDEDEDLCRICRSPEEPGNPLRYPCLCRGSIKFVHQDCLRTWLNRRRGNNKCEVCGRSYSFVPVYSENAPERLPCDEFLLGVLSRAGRYLKLIVSWIVVILFNAFCNSLHPLGQQVVADSQRVLAYLWVGLLYSSVIACSMLIVSMVRIDVGVGGLPGWFLADGDGLQGGVLHFLWKYLKILCDWYYLKLILFLLQRRRRVILVPPVESLLDEFGVFRRLLFFFDDHVFAGLAISVYVSTLFILLPFSIGWVVLATVGGGSYLSGNSPVILGYMMMLSICFAYFEILFILQQSSLPVIVRWLSLGFHFITVTLPCHLLAFVAMACKNILLIKDVFVLFFKFGALPWILGWFLGICTSPMFGTRSFQILEIWSHSLCIMVGFRLSCLIIAVSYMEHIQKIMHKRAYWYLLDVTDPGYKITKLNLRHVFFVFASHGLLLVILFRLPMKAITLISPSFFPLELWDTDGSRFIGAAYAIYFNLMHAGPKWLIKLTKPAIELLVHKWIVTICSWLQLRDLLLVVPRGEEDFHFTDDNPWLLLYSLAEGSMVTFYKSQNDEDDIKEQRHNRYRTRIAIMLMLAALSLFLVGTAFMVLPILVGRVFSYSISFILRRVGIKHDDVCAFWTGCYILRAIYVSICFAFDHIWTGRTDFLLKYILIRIRNALLFSIWIVIIPGLLGLLIDLMIIIPLRVPLNETPLYFLIQDWLVGVVVLHIWTFLTMLTPIKCLATKAWRRKFERIRSVGLNKLPSMWLLRDVIDSTISSLLTTLSIPCVLVKSLLPLLGYSQSFNAATERFIWPASLALIVVWFVTKLTLEIIIYLHQLIFNERYMVVSPEAGSYDEIFSAEDEDQCRICRSPEEPGNPLRYPCLCRGSIKYVHQDCLRTWLSRRGNNKCEVVCGRSYSFVPIYSENAPERLSCDEFLLGVLSRLGRYLNLIVPWIALILLNSYFVSLHPWGQVVAAEFQSEFGMSRKLAYFSVGLLYIAFSVCCMTVIALVKLEVGDVNVRRFIGNGGGLQFLSKYMKILFDCYCHKLIRFLGRPPRLMVLPPEAPLHEFGVIRRVLFFLDDDAFAILAISVYVAILVVLLPVWIGRIGGSYLSGNSTVVLGYMIMLSVWFAYVGFLFALHQNLFPVIVRWLLLGVHFVAVKLPCLLWVFSVKSCKRLQSLVGFGIRQASLPAIFHWLSLGFHFITVRLPSFLWVSSEMVCKSFQSLVRLRIISIHRQATLPAIFQWFSIGFHFITVTLPRFLWVSLAVACVILSVLKEAFVLCFKIGVLPWIIGCWLGICTSPLFGTLFSQSSETVSHFPCMMILRWSSGIVCLLVAESCMNRIQKIVHKRAIWYLLDVTDPDYKITKMNFGHTFFAVACHGLLLVILFHLPIRAITFISPSFFPLEVSDENVSAAAHSFYFHLLSSSPKWLIGLVKPAMELMVQNWIITVSSCLDLSDYLLVVPRREEFHRAGQNVRPMMQPRRRLLLFYSIAEGSLVTLHGSQNAEDDTNDQRDNRFRLRIALMMMLAALSMFVVSTAFMALPILVGRGFLESVSFIMLRIGLKRDDLLAFWIGYSIIGQTYNITCFVYDEIQKGRFDLLLKDVFMWIRNGLLFSIWISVLPGLLGLLIELMIFIPLRVPLDESPVHFLIQDWLIGVFVLHTWVFLTMLTPINWFATEAWLRKLERIRNVGLNRLPPTWLLRDVIGSIINTLLTTLSIPYLLVKFLFPLLGVSESVTSATERLIWPALLALLAVWIIARITRDFIIYVHQLVFNERYLVGEILNNVTEEERT</sequence>
<feature type="transmembrane region" description="Helical" evidence="4">
    <location>
        <begin position="1372"/>
        <end position="1391"/>
    </location>
</feature>
<keyword evidence="4" id="KW-1133">Transmembrane helix</keyword>
<feature type="transmembrane region" description="Helical" evidence="4">
    <location>
        <begin position="317"/>
        <end position="340"/>
    </location>
</feature>
<proteinExistence type="predicted"/>
<feature type="domain" description="RING-CH-type" evidence="5">
    <location>
        <begin position="855"/>
        <end position="917"/>
    </location>
</feature>
<feature type="transmembrane region" description="Helical" evidence="4">
    <location>
        <begin position="480"/>
        <end position="497"/>
    </location>
</feature>
<dbReference type="CDD" id="cd16702">
    <property type="entry name" value="RING_CH-C4HC3_MARCH6"/>
    <property type="match status" value="2"/>
</dbReference>
<feature type="transmembrane region" description="Helical" evidence="4">
    <location>
        <begin position="1286"/>
        <end position="1308"/>
    </location>
</feature>
<dbReference type="PANTHER" id="PTHR13145:SF7">
    <property type="entry name" value="RING-CH-TYPE DOMAIN-CONTAINING PROTEIN"/>
    <property type="match status" value="1"/>
</dbReference>
<dbReference type="EMBL" id="JAGKQM010000015">
    <property type="protein sequence ID" value="KAH0881409.1"/>
    <property type="molecule type" value="Genomic_DNA"/>
</dbReference>
<organism evidence="6 7">
    <name type="scientific">Brassica napus</name>
    <name type="common">Rape</name>
    <dbReference type="NCBI Taxonomy" id="3708"/>
    <lineage>
        <taxon>Eukaryota</taxon>
        <taxon>Viridiplantae</taxon>
        <taxon>Streptophyta</taxon>
        <taxon>Embryophyta</taxon>
        <taxon>Tracheophyta</taxon>
        <taxon>Spermatophyta</taxon>
        <taxon>Magnoliopsida</taxon>
        <taxon>eudicotyledons</taxon>
        <taxon>Gunneridae</taxon>
        <taxon>Pentapetalae</taxon>
        <taxon>rosids</taxon>
        <taxon>malvids</taxon>
        <taxon>Brassicales</taxon>
        <taxon>Brassicaceae</taxon>
        <taxon>Brassiceae</taxon>
        <taxon>Brassica</taxon>
    </lineage>
</organism>
<name>A0ABQ7ZMG3_BRANA</name>
<feature type="transmembrane region" description="Helical" evidence="4">
    <location>
        <begin position="1114"/>
        <end position="1136"/>
    </location>
</feature>
<feature type="transmembrane region" description="Helical" evidence="4">
    <location>
        <begin position="1569"/>
        <end position="1589"/>
    </location>
</feature>
<reference evidence="6 7" key="1">
    <citation type="submission" date="2021-05" db="EMBL/GenBank/DDBJ databases">
        <title>Genome Assembly of Synthetic Allotetraploid Brassica napus Reveals Homoeologous Exchanges between Subgenomes.</title>
        <authorList>
            <person name="Davis J.T."/>
        </authorList>
    </citation>
    <scope>NUCLEOTIDE SEQUENCE [LARGE SCALE GENOMIC DNA]</scope>
    <source>
        <strain evidence="7">cv. Da-Ae</strain>
        <tissue evidence="6">Seedling</tissue>
    </source>
</reference>
<feature type="transmembrane region" description="Helical" evidence="4">
    <location>
        <begin position="585"/>
        <end position="614"/>
    </location>
</feature>
<feature type="transmembrane region" description="Helical" evidence="4">
    <location>
        <begin position="441"/>
        <end position="460"/>
    </location>
</feature>